<sequence length="290" mass="31911">MLPSLDEWIAGGGFAEVDGHRIFVRQDASPDGVPVTLLHGFPTSSHDWAGVVPALVKAGCRVTTLDFLGLGASDKPNPHDYRIVEQADIVEAIWDQLGIGRTALVAHDYGVSVGQELLSRNAQRITSMSWLNGGLYPDLHRPVLMQKLLHGRLGPVLARLGTERTFRSVMGSIMGREVSDSDLHAMWASVTTNDGRRVQPAVLKYIDERRLHADRWREALEGYSGPTQFIWGPADPISGGHVLERLLERLPDAEYVVLDDEPVTGHYPQVENPTVVAEALARFLNAYRGA</sequence>
<reference evidence="2 3" key="2">
    <citation type="submission" date="2019-09" db="EMBL/GenBank/DDBJ databases">
        <authorList>
            <person name="Jin C."/>
        </authorList>
    </citation>
    <scope>NUCLEOTIDE SEQUENCE [LARGE SCALE GENOMIC DNA]</scope>
    <source>
        <strain evidence="2 3">BN130099</strain>
    </source>
</reference>
<dbReference type="GO" id="GO:0016020">
    <property type="term" value="C:membrane"/>
    <property type="evidence" value="ECO:0007669"/>
    <property type="project" value="TreeGrafter"/>
</dbReference>
<organism evidence="2 3">
    <name type="scientific">Nocardioides humilatus</name>
    <dbReference type="NCBI Taxonomy" id="2607660"/>
    <lineage>
        <taxon>Bacteria</taxon>
        <taxon>Bacillati</taxon>
        <taxon>Actinomycetota</taxon>
        <taxon>Actinomycetes</taxon>
        <taxon>Propionibacteriales</taxon>
        <taxon>Nocardioidaceae</taxon>
        <taxon>Nocardioides</taxon>
    </lineage>
</organism>
<dbReference type="InterPro" id="IPR029058">
    <property type="entry name" value="AB_hydrolase_fold"/>
</dbReference>
<name>A0A5B1LE68_9ACTN</name>
<evidence type="ECO:0000313" key="3">
    <source>
        <dbReference type="Proteomes" id="UP000325003"/>
    </source>
</evidence>
<dbReference type="SUPFAM" id="SSF53474">
    <property type="entry name" value="alpha/beta-Hydrolases"/>
    <property type="match status" value="1"/>
</dbReference>
<dbReference type="InterPro" id="IPR000073">
    <property type="entry name" value="AB_hydrolase_1"/>
</dbReference>
<dbReference type="GO" id="GO:0046464">
    <property type="term" value="P:acylglycerol catabolic process"/>
    <property type="evidence" value="ECO:0007669"/>
    <property type="project" value="TreeGrafter"/>
</dbReference>
<protein>
    <submittedName>
        <fullName evidence="2">Alpha/beta hydrolase</fullName>
    </submittedName>
</protein>
<dbReference type="InterPro" id="IPR000639">
    <property type="entry name" value="Epox_hydrolase-like"/>
</dbReference>
<feature type="domain" description="AB hydrolase-1" evidence="1">
    <location>
        <begin position="34"/>
        <end position="273"/>
    </location>
</feature>
<evidence type="ECO:0000259" key="1">
    <source>
        <dbReference type="Pfam" id="PF00561"/>
    </source>
</evidence>
<dbReference type="EMBL" id="VUJV01000003">
    <property type="protein sequence ID" value="KAA1419013.1"/>
    <property type="molecule type" value="Genomic_DNA"/>
</dbReference>
<keyword evidence="3" id="KW-1185">Reference proteome</keyword>
<dbReference type="PRINTS" id="PR00412">
    <property type="entry name" value="EPOXHYDRLASE"/>
</dbReference>
<dbReference type="PANTHER" id="PTHR43798">
    <property type="entry name" value="MONOACYLGLYCEROL LIPASE"/>
    <property type="match status" value="1"/>
</dbReference>
<dbReference type="GO" id="GO:0047372">
    <property type="term" value="F:monoacylglycerol lipase activity"/>
    <property type="evidence" value="ECO:0007669"/>
    <property type="project" value="TreeGrafter"/>
</dbReference>
<gene>
    <name evidence="2" type="ORF">F0U44_11155</name>
</gene>
<comment type="caution">
    <text evidence="2">The sequence shown here is derived from an EMBL/GenBank/DDBJ whole genome shotgun (WGS) entry which is preliminary data.</text>
</comment>
<keyword evidence="2" id="KW-0378">Hydrolase</keyword>
<dbReference type="Gene3D" id="3.40.50.1820">
    <property type="entry name" value="alpha/beta hydrolase"/>
    <property type="match status" value="1"/>
</dbReference>
<dbReference type="PANTHER" id="PTHR43798:SF33">
    <property type="entry name" value="HYDROLASE, PUTATIVE (AFU_ORTHOLOGUE AFUA_2G14860)-RELATED"/>
    <property type="match status" value="1"/>
</dbReference>
<dbReference type="Pfam" id="PF00561">
    <property type="entry name" value="Abhydrolase_1"/>
    <property type="match status" value="1"/>
</dbReference>
<evidence type="ECO:0000313" key="2">
    <source>
        <dbReference type="EMBL" id="KAA1419013.1"/>
    </source>
</evidence>
<accession>A0A5B1LE68</accession>
<proteinExistence type="predicted"/>
<dbReference type="RefSeq" id="WP_149728354.1">
    <property type="nucleotide sequence ID" value="NZ_VUJV01000003.1"/>
</dbReference>
<dbReference type="Proteomes" id="UP000325003">
    <property type="component" value="Unassembled WGS sequence"/>
</dbReference>
<dbReference type="InterPro" id="IPR050266">
    <property type="entry name" value="AB_hydrolase_sf"/>
</dbReference>
<reference evidence="2 3" key="1">
    <citation type="submission" date="2019-09" db="EMBL/GenBank/DDBJ databases">
        <title>Nocardioides panacisoli sp. nov., isolated from the soil of a ginseng field.</title>
        <authorList>
            <person name="Cho C."/>
        </authorList>
    </citation>
    <scope>NUCLEOTIDE SEQUENCE [LARGE SCALE GENOMIC DNA]</scope>
    <source>
        <strain evidence="2 3">BN130099</strain>
    </source>
</reference>
<dbReference type="AlphaFoldDB" id="A0A5B1LE68"/>